<name>A0A0C2FCC1_9PEZI</name>
<accession>A0A0C2FCC1</accession>
<dbReference type="Gene3D" id="3.40.50.450">
    <property type="match status" value="1"/>
</dbReference>
<dbReference type="RefSeq" id="XP_040616778.1">
    <property type="nucleotide sequence ID" value="XM_040766072.1"/>
</dbReference>
<comment type="caution">
    <text evidence="1">The sequence shown here is derived from an EMBL/GenBank/DDBJ whole genome shotgun (WGS) entry which is preliminary data.</text>
</comment>
<evidence type="ECO:0000313" key="1">
    <source>
        <dbReference type="EMBL" id="KIH88768.1"/>
    </source>
</evidence>
<dbReference type="AlphaFoldDB" id="A0A0C2FCC1"/>
<dbReference type="EMBL" id="AWTV01000009">
    <property type="protein sequence ID" value="KIH88768.1"/>
    <property type="molecule type" value="Genomic_DNA"/>
</dbReference>
<evidence type="ECO:0000313" key="2">
    <source>
        <dbReference type="Proteomes" id="UP000031575"/>
    </source>
</evidence>
<dbReference type="HOGENOM" id="CLU_109866_0_0_1"/>
<reference evidence="1 2" key="1">
    <citation type="journal article" date="2014" name="BMC Genomics">
        <title>Comparative genomics of the major fungal agents of human and animal Sporotrichosis: Sporothrix schenckii and Sporothrix brasiliensis.</title>
        <authorList>
            <person name="Teixeira M.M."/>
            <person name="de Almeida L.G."/>
            <person name="Kubitschek-Barreira P."/>
            <person name="Alves F.L."/>
            <person name="Kioshima E.S."/>
            <person name="Abadio A.K."/>
            <person name="Fernandes L."/>
            <person name="Derengowski L.S."/>
            <person name="Ferreira K.S."/>
            <person name="Souza R.C."/>
            <person name="Ruiz J.C."/>
            <person name="de Andrade N.C."/>
            <person name="Paes H.C."/>
            <person name="Nicola A.M."/>
            <person name="Albuquerque P."/>
            <person name="Gerber A.L."/>
            <person name="Martins V.P."/>
            <person name="Peconick L.D."/>
            <person name="Neto A.V."/>
            <person name="Chaucanez C.B."/>
            <person name="Silva P.A."/>
            <person name="Cunha O.L."/>
            <person name="de Oliveira F.F."/>
            <person name="dos Santos T.C."/>
            <person name="Barros A.L."/>
            <person name="Soares M.A."/>
            <person name="de Oliveira L.M."/>
            <person name="Marini M.M."/>
            <person name="Villalobos-Duno H."/>
            <person name="Cunha M.M."/>
            <person name="de Hoog S."/>
            <person name="da Silveira J.F."/>
            <person name="Henrissat B."/>
            <person name="Nino-Vega G.A."/>
            <person name="Cisalpino P.S."/>
            <person name="Mora-Montes H.M."/>
            <person name="Almeida S.R."/>
            <person name="Stajich J.E."/>
            <person name="Lopes-Bezerra L.M."/>
            <person name="Vasconcelos A.T."/>
            <person name="Felipe M.S."/>
        </authorList>
    </citation>
    <scope>NUCLEOTIDE SEQUENCE [LARGE SCALE GENOMIC DNA]</scope>
    <source>
        <strain evidence="1 2">5110</strain>
    </source>
</reference>
<proteinExistence type="predicted"/>
<protein>
    <submittedName>
        <fullName evidence="1">Uncharacterized protein</fullName>
    </submittedName>
</protein>
<keyword evidence="2" id="KW-1185">Reference proteome</keyword>
<organism evidence="1 2">
    <name type="scientific">Sporothrix brasiliensis 5110</name>
    <dbReference type="NCBI Taxonomy" id="1398154"/>
    <lineage>
        <taxon>Eukaryota</taxon>
        <taxon>Fungi</taxon>
        <taxon>Dikarya</taxon>
        <taxon>Ascomycota</taxon>
        <taxon>Pezizomycotina</taxon>
        <taxon>Sordariomycetes</taxon>
        <taxon>Sordariomycetidae</taxon>
        <taxon>Ophiostomatales</taxon>
        <taxon>Ophiostomataceae</taxon>
        <taxon>Sporothrix</taxon>
    </lineage>
</organism>
<sequence length="198" mass="21518">MSVAQVVRAPDRPALQHITRLFLAGTTPVKSLGHGDPNPVVDWRSLVCSAVGNLPVTVFDPLRPDWDASWTEDADFSPFRQQVDWELEMQEQSTLTAFFFDPGRDGSVSLLELGLCAGRAAASAIVGCPPGYTKRGNVQMVCARYGIPLVDSAEALADAVRAHLREVPGKDPKTGTDWIVVGLKATVHPLAFGRRQRQ</sequence>
<dbReference type="VEuPathDB" id="FungiDB:SPBR_07818"/>
<dbReference type="OrthoDB" id="2893324at2759"/>
<dbReference type="Proteomes" id="UP000031575">
    <property type="component" value="Unassembled WGS sequence"/>
</dbReference>
<dbReference type="GeneID" id="63680993"/>
<gene>
    <name evidence="1" type="ORF">SPBR_07818</name>
</gene>
<dbReference type="Pfam" id="PF15891">
    <property type="entry name" value="Nuc_deoxyri_tr2"/>
    <property type="match status" value="1"/>
</dbReference>
<dbReference type="InterPro" id="IPR039470">
    <property type="entry name" value="Nuc_deoxyri_tr2"/>
</dbReference>